<organism evidence="2 3">
    <name type="scientific">Gossypium stocksii</name>
    <dbReference type="NCBI Taxonomy" id="47602"/>
    <lineage>
        <taxon>Eukaryota</taxon>
        <taxon>Viridiplantae</taxon>
        <taxon>Streptophyta</taxon>
        <taxon>Embryophyta</taxon>
        <taxon>Tracheophyta</taxon>
        <taxon>Spermatophyta</taxon>
        <taxon>Magnoliopsida</taxon>
        <taxon>eudicotyledons</taxon>
        <taxon>Gunneridae</taxon>
        <taxon>Pentapetalae</taxon>
        <taxon>rosids</taxon>
        <taxon>malvids</taxon>
        <taxon>Malvales</taxon>
        <taxon>Malvaceae</taxon>
        <taxon>Malvoideae</taxon>
        <taxon>Gossypium</taxon>
    </lineage>
</organism>
<gene>
    <name evidence="2" type="ORF">J1N35_011546</name>
</gene>
<name>A0A9D3W4F3_9ROSI</name>
<accession>A0A9D3W4F3</accession>
<feature type="domain" description="Aminotransferase-like plant mobile" evidence="1">
    <location>
        <begin position="34"/>
        <end position="172"/>
    </location>
</feature>
<dbReference type="GO" id="GO:0010073">
    <property type="term" value="P:meristem maintenance"/>
    <property type="evidence" value="ECO:0007669"/>
    <property type="project" value="InterPro"/>
</dbReference>
<protein>
    <recommendedName>
        <fullName evidence="1">Aminotransferase-like plant mobile domain-containing protein</fullName>
    </recommendedName>
</protein>
<reference evidence="2 3" key="1">
    <citation type="journal article" date="2021" name="Plant Biotechnol. J.">
        <title>Multi-omics assisted identification of the key and species-specific regulatory components of drought-tolerant mechanisms in Gossypium stocksii.</title>
        <authorList>
            <person name="Yu D."/>
            <person name="Ke L."/>
            <person name="Zhang D."/>
            <person name="Wu Y."/>
            <person name="Sun Y."/>
            <person name="Mei J."/>
            <person name="Sun J."/>
            <person name="Sun Y."/>
        </authorList>
    </citation>
    <scope>NUCLEOTIDE SEQUENCE [LARGE SCALE GENOMIC DNA]</scope>
    <source>
        <strain evidence="3">cv. E1</strain>
        <tissue evidence="2">Leaf</tissue>
    </source>
</reference>
<sequence length="210" mass="24528">MAEDMILKMYINNLSEGALDVIYGHLRHARFLYVTRMLGGTKLDPPLISASVKRWRLETHTFHLSYVYQSMGKSLQGVISADWTATWEQLLGKVLNKFRGSRIKMRWLEDNFKTIEASASDVKKQQFMRTFILRLIEGMLMWLLLLVDLKEAGRLSWGSMVLKTLYQEMFQETKPKKKLKSTVAHSFNRVHGIDYHFYASEWTSIMNSHS</sequence>
<proteinExistence type="predicted"/>
<dbReference type="EMBL" id="JAIQCV010000004">
    <property type="protein sequence ID" value="KAH1107778.1"/>
    <property type="molecule type" value="Genomic_DNA"/>
</dbReference>
<comment type="caution">
    <text evidence="2">The sequence shown here is derived from an EMBL/GenBank/DDBJ whole genome shotgun (WGS) entry which is preliminary data.</text>
</comment>
<dbReference type="OrthoDB" id="1937804at2759"/>
<keyword evidence="3" id="KW-1185">Reference proteome</keyword>
<dbReference type="PANTHER" id="PTHR46033">
    <property type="entry name" value="PROTEIN MAIN-LIKE 2"/>
    <property type="match status" value="1"/>
</dbReference>
<dbReference type="PANTHER" id="PTHR46033:SF8">
    <property type="entry name" value="PROTEIN MAINTENANCE OF MERISTEMS-LIKE"/>
    <property type="match status" value="1"/>
</dbReference>
<dbReference type="Proteomes" id="UP000828251">
    <property type="component" value="Unassembled WGS sequence"/>
</dbReference>
<evidence type="ECO:0000313" key="2">
    <source>
        <dbReference type="EMBL" id="KAH1107778.1"/>
    </source>
</evidence>
<dbReference type="AlphaFoldDB" id="A0A9D3W4F3"/>
<dbReference type="InterPro" id="IPR019557">
    <property type="entry name" value="AminoTfrase-like_pln_mobile"/>
</dbReference>
<dbReference type="Pfam" id="PF10536">
    <property type="entry name" value="PMD"/>
    <property type="match status" value="1"/>
</dbReference>
<dbReference type="InterPro" id="IPR044824">
    <property type="entry name" value="MAIN-like"/>
</dbReference>
<evidence type="ECO:0000259" key="1">
    <source>
        <dbReference type="Pfam" id="PF10536"/>
    </source>
</evidence>
<evidence type="ECO:0000313" key="3">
    <source>
        <dbReference type="Proteomes" id="UP000828251"/>
    </source>
</evidence>